<name>A0A3L7JKB5_9BACI</name>
<gene>
    <name evidence="3" type="ORF">D9X91_21025</name>
</gene>
<evidence type="ECO:0000313" key="4">
    <source>
        <dbReference type="Proteomes" id="UP000276770"/>
    </source>
</evidence>
<keyword evidence="3" id="KW-0645">Protease</keyword>
<dbReference type="PANTHER" id="PTHR36435:SF6">
    <property type="entry name" value="ABORTIVE INFECTION PROTEIN"/>
    <property type="match status" value="1"/>
</dbReference>
<dbReference type="PANTHER" id="PTHR36435">
    <property type="entry name" value="SLR1288 PROTEIN"/>
    <property type="match status" value="1"/>
</dbReference>
<dbReference type="GO" id="GO:0006508">
    <property type="term" value="P:proteolysis"/>
    <property type="evidence" value="ECO:0007669"/>
    <property type="project" value="UniProtKB-KW"/>
</dbReference>
<dbReference type="EMBL" id="RCVZ01000023">
    <property type="protein sequence ID" value="RLQ91173.1"/>
    <property type="molecule type" value="Genomic_DNA"/>
</dbReference>
<feature type="transmembrane region" description="Helical" evidence="1">
    <location>
        <begin position="122"/>
        <end position="144"/>
    </location>
</feature>
<organism evidence="3 4">
    <name type="scientific">Falsibacillus albus</name>
    <dbReference type="NCBI Taxonomy" id="2478915"/>
    <lineage>
        <taxon>Bacteria</taxon>
        <taxon>Bacillati</taxon>
        <taxon>Bacillota</taxon>
        <taxon>Bacilli</taxon>
        <taxon>Bacillales</taxon>
        <taxon>Bacillaceae</taxon>
        <taxon>Falsibacillus</taxon>
    </lineage>
</organism>
<evidence type="ECO:0000259" key="2">
    <source>
        <dbReference type="Pfam" id="PF02517"/>
    </source>
</evidence>
<keyword evidence="3" id="KW-0378">Hydrolase</keyword>
<dbReference type="InterPro" id="IPR052710">
    <property type="entry name" value="CAAX_protease"/>
</dbReference>
<dbReference type="Pfam" id="PF02517">
    <property type="entry name" value="Rce1-like"/>
    <property type="match status" value="1"/>
</dbReference>
<keyword evidence="1" id="KW-0812">Transmembrane</keyword>
<evidence type="ECO:0000256" key="1">
    <source>
        <dbReference type="SAM" id="Phobius"/>
    </source>
</evidence>
<dbReference type="GO" id="GO:0004175">
    <property type="term" value="F:endopeptidase activity"/>
    <property type="evidence" value="ECO:0007669"/>
    <property type="project" value="UniProtKB-ARBA"/>
</dbReference>
<keyword evidence="3" id="KW-0482">Metalloprotease</keyword>
<dbReference type="AlphaFoldDB" id="A0A3L7JKB5"/>
<keyword evidence="1" id="KW-1133">Transmembrane helix</keyword>
<feature type="transmembrane region" description="Helical" evidence="1">
    <location>
        <begin position="156"/>
        <end position="175"/>
    </location>
</feature>
<dbReference type="RefSeq" id="WP_121682620.1">
    <property type="nucleotide sequence ID" value="NZ_RCVZ01000023.1"/>
</dbReference>
<dbReference type="InterPro" id="IPR003675">
    <property type="entry name" value="Rce1/LyrA-like_dom"/>
</dbReference>
<keyword evidence="1" id="KW-0472">Membrane</keyword>
<feature type="transmembrane region" description="Helical" evidence="1">
    <location>
        <begin position="181"/>
        <end position="198"/>
    </location>
</feature>
<feature type="transmembrane region" description="Helical" evidence="1">
    <location>
        <begin position="77"/>
        <end position="102"/>
    </location>
</feature>
<protein>
    <submittedName>
        <fullName evidence="3">CPBP family intramembrane metalloprotease</fullName>
    </submittedName>
</protein>
<evidence type="ECO:0000313" key="3">
    <source>
        <dbReference type="EMBL" id="RLQ91173.1"/>
    </source>
</evidence>
<dbReference type="Proteomes" id="UP000276770">
    <property type="component" value="Unassembled WGS sequence"/>
</dbReference>
<accession>A0A3L7JKB5</accession>
<feature type="transmembrane region" description="Helical" evidence="1">
    <location>
        <begin position="7"/>
        <end position="27"/>
    </location>
</feature>
<proteinExistence type="predicted"/>
<sequence>MKKEYAYILITYIVMQLSGIVGYPIVYKIGTAFFDVNDAAMKSLANAIWIVVSFTIALVIVLLILRKTEKHTKMDRAVPLSTGASILWAIGGVFLAFIAQSIAINIERMLGIPMGSENTKKIISIIEATPIVILVSSICGPILEEIIFRKIIFGSLYERFPFSVSALISSLIFALAHFEPIHIILYTAMGFTFAFLYVRTKRIIVPIFAHVTMNTVVVIAQSVFKDDIERLMHEADKMQGFIGGFFS</sequence>
<dbReference type="GO" id="GO:0008237">
    <property type="term" value="F:metallopeptidase activity"/>
    <property type="evidence" value="ECO:0007669"/>
    <property type="project" value="UniProtKB-KW"/>
</dbReference>
<dbReference type="GO" id="GO:0080120">
    <property type="term" value="P:CAAX-box protein maturation"/>
    <property type="evidence" value="ECO:0007669"/>
    <property type="project" value="UniProtKB-ARBA"/>
</dbReference>
<dbReference type="OrthoDB" id="2194912at2"/>
<reference evidence="3 4" key="1">
    <citation type="submission" date="2018-10" db="EMBL/GenBank/DDBJ databases">
        <title>Falsibacillus sp. genome draft.</title>
        <authorList>
            <person name="Shi S."/>
        </authorList>
    </citation>
    <scope>NUCLEOTIDE SEQUENCE [LARGE SCALE GENOMIC DNA]</scope>
    <source>
        <strain evidence="3 4">GY 10110</strain>
    </source>
</reference>
<comment type="caution">
    <text evidence="3">The sequence shown here is derived from an EMBL/GenBank/DDBJ whole genome shotgun (WGS) entry which is preliminary data.</text>
</comment>
<keyword evidence="4" id="KW-1185">Reference proteome</keyword>
<feature type="transmembrane region" description="Helical" evidence="1">
    <location>
        <begin position="203"/>
        <end position="224"/>
    </location>
</feature>
<feature type="domain" description="CAAX prenyl protease 2/Lysostaphin resistance protein A-like" evidence="2">
    <location>
        <begin position="130"/>
        <end position="216"/>
    </location>
</feature>
<feature type="transmembrane region" description="Helical" evidence="1">
    <location>
        <begin position="47"/>
        <end position="65"/>
    </location>
</feature>